<dbReference type="GO" id="GO:0000155">
    <property type="term" value="F:phosphorelay sensor kinase activity"/>
    <property type="evidence" value="ECO:0007669"/>
    <property type="project" value="InterPro"/>
</dbReference>
<evidence type="ECO:0000256" key="3">
    <source>
        <dbReference type="ARBA" id="ARBA00023012"/>
    </source>
</evidence>
<evidence type="ECO:0000256" key="1">
    <source>
        <dbReference type="ARBA" id="ARBA00022679"/>
    </source>
</evidence>
<dbReference type="InterPro" id="IPR011123">
    <property type="entry name" value="Y_Y_Y"/>
</dbReference>
<comment type="caution">
    <text evidence="6">The sequence shown here is derived from an EMBL/GenBank/DDBJ whole genome shotgun (WGS) entry which is preliminary data.</text>
</comment>
<dbReference type="EMBL" id="JACHHZ010000006">
    <property type="protein sequence ID" value="MBB6095836.1"/>
    <property type="molecule type" value="Genomic_DNA"/>
</dbReference>
<dbReference type="Pfam" id="PF07494">
    <property type="entry name" value="Reg_prop"/>
    <property type="match status" value="1"/>
</dbReference>
<dbReference type="AlphaFoldDB" id="A0A841HSH0"/>
<dbReference type="InterPro" id="IPR003594">
    <property type="entry name" value="HATPase_dom"/>
</dbReference>
<dbReference type="GO" id="GO:0016020">
    <property type="term" value="C:membrane"/>
    <property type="evidence" value="ECO:0007669"/>
    <property type="project" value="InterPro"/>
</dbReference>
<dbReference type="InterPro" id="IPR011110">
    <property type="entry name" value="Reg_prop"/>
</dbReference>
<dbReference type="SUPFAM" id="SSF63829">
    <property type="entry name" value="Calcium-dependent phosphotriesterase"/>
    <property type="match status" value="2"/>
</dbReference>
<dbReference type="SMART" id="SM00387">
    <property type="entry name" value="HATPase_c"/>
    <property type="match status" value="1"/>
</dbReference>
<dbReference type="Pfam" id="PF02518">
    <property type="entry name" value="HATPase_c"/>
    <property type="match status" value="1"/>
</dbReference>
<dbReference type="Pfam" id="PF07730">
    <property type="entry name" value="HisKA_3"/>
    <property type="match status" value="1"/>
</dbReference>
<sequence length="1022" mass="112316">MNRLIASAAALLICSHAWALDPTRTIAQFHHTSWTVADGMPADILAIAQSQEGYMFLGSVNGLYRFDGVHVERYAADLLPSPSIHTLVTTPSGGLWIGYERPVGLISYLHNGVVTNYPLHADTTTRVVQIIVAPDQTVWAATPDTMFRFDGQEWVAMESDWGSALGQTPGGVWSFGIGRDGTVWSKNRLGLYYLPQGQSRFLLAHGYAGGPEAFMNTPDGRLWTTDTTAHRLYALPDLDPDMPVPPPPLVGVRVADTLQAPMLLDRDGTLWCASLVDGGICRILTKSIASDENHQGRLDKFRDGLSSNLVRTFFEDREGSIWVGTSLGLDRFRPANVVHETRVPAGFRARFVQRTQNVLYAYTGWSNSATRASDGTESLYRVLPHQAPELLIRNIGRLRTMHANETTGSLLVVTSNGVQQLEGSNLGPPVTLPQGVNGDFIYSAVMDNSGELWISAFYKGVFRRRSDKTWESVDIRSKYAATAVLIATPDGAVWARYSGGTLFRLHGNSTEDFSDRQIKIGDITLIHPYAHGLIFGGEGGMSFFDGKTFHSLSALDEPVLNVVTGIAESQDGSTWVFTQAGVLRMDRDNLLSALLKSDAKALRYHLIDSRDGLPGAPYGAVYGSTVATGPDGRVWFTTGEGLAWIDPTNLYRNPLPPPVDIQSLSTAGHELDAQRALSLAAGTRNVEINYTALSLSIPERVQFRYRLDGVDEDWVDAGNRRQAFYTQLGPGEHQFQVIAANSDGVWNSEGATLIFTIPPTFVQTKTFLALCIAGFAALLTMLYRARLTQVSARMRFQLEARMAERERIARELHDTLLQGFQGLMLRFQSVANRIAPDQPAYRLIEEAMTRGDEVLAEGRDRVRSLRGTEIAESLPNALQKRAQELSAGSDAEVRVVIEGTVRMLHPVVNDELVAICNEALTNAFRHSRAKNIDIDIVYRRRSLDVRIRDNGIGIDAAVLAHGRQGHFGLAGMRERAQKIRATLHLSSRSNAGTEVEIVVPASAAYAKRLVRVDKGTLHAADQ</sequence>
<evidence type="ECO:0000313" key="6">
    <source>
        <dbReference type="EMBL" id="MBB6095836.1"/>
    </source>
</evidence>
<dbReference type="InterPro" id="IPR013783">
    <property type="entry name" value="Ig-like_fold"/>
</dbReference>
<feature type="signal peptide" evidence="4">
    <location>
        <begin position="1"/>
        <end position="19"/>
    </location>
</feature>
<proteinExistence type="predicted"/>
<evidence type="ECO:0000256" key="2">
    <source>
        <dbReference type="ARBA" id="ARBA00022777"/>
    </source>
</evidence>
<dbReference type="CDD" id="cd16917">
    <property type="entry name" value="HATPase_UhpB-NarQ-NarX-like"/>
    <property type="match status" value="1"/>
</dbReference>
<feature type="domain" description="Histidine kinase/HSP90-like ATPase" evidence="5">
    <location>
        <begin position="907"/>
        <end position="1003"/>
    </location>
</feature>
<dbReference type="RefSeq" id="WP_184335223.1">
    <property type="nucleotide sequence ID" value="NZ_JACHHZ010000006.1"/>
</dbReference>
<dbReference type="Gene3D" id="1.20.5.1930">
    <property type="match status" value="1"/>
</dbReference>
<dbReference type="Gene3D" id="3.30.565.10">
    <property type="entry name" value="Histidine kinase-like ATPase, C-terminal domain"/>
    <property type="match status" value="1"/>
</dbReference>
<organism evidence="6 7">
    <name type="scientific">Povalibacter uvarum</name>
    <dbReference type="NCBI Taxonomy" id="732238"/>
    <lineage>
        <taxon>Bacteria</taxon>
        <taxon>Pseudomonadati</taxon>
        <taxon>Pseudomonadota</taxon>
        <taxon>Gammaproteobacteria</taxon>
        <taxon>Steroidobacterales</taxon>
        <taxon>Steroidobacteraceae</taxon>
        <taxon>Povalibacter</taxon>
    </lineage>
</organism>
<reference evidence="6 7" key="1">
    <citation type="submission" date="2020-08" db="EMBL/GenBank/DDBJ databases">
        <title>Genomic Encyclopedia of Type Strains, Phase IV (KMG-IV): sequencing the most valuable type-strain genomes for metagenomic binning, comparative biology and taxonomic classification.</title>
        <authorList>
            <person name="Goeker M."/>
        </authorList>
    </citation>
    <scope>NUCLEOTIDE SEQUENCE [LARGE SCALE GENOMIC DNA]</scope>
    <source>
        <strain evidence="6 7">DSM 26723</strain>
    </source>
</reference>
<keyword evidence="7" id="KW-1185">Reference proteome</keyword>
<dbReference type="GO" id="GO:0046983">
    <property type="term" value="F:protein dimerization activity"/>
    <property type="evidence" value="ECO:0007669"/>
    <property type="project" value="InterPro"/>
</dbReference>
<protein>
    <submittedName>
        <fullName evidence="6">Signal transduction histidine kinase/ligand-binding sensor domain-containing protein</fullName>
    </submittedName>
</protein>
<dbReference type="Pfam" id="PF07495">
    <property type="entry name" value="Y_Y_Y"/>
    <property type="match status" value="1"/>
</dbReference>
<gene>
    <name evidence="6" type="ORF">HNQ60_004727</name>
</gene>
<dbReference type="InterPro" id="IPR050482">
    <property type="entry name" value="Sensor_HK_TwoCompSys"/>
</dbReference>
<keyword evidence="2 6" id="KW-0418">Kinase</keyword>
<keyword evidence="4" id="KW-0732">Signal</keyword>
<dbReference type="Gene3D" id="2.60.40.10">
    <property type="entry name" value="Immunoglobulins"/>
    <property type="match status" value="1"/>
</dbReference>
<dbReference type="SUPFAM" id="SSF55874">
    <property type="entry name" value="ATPase domain of HSP90 chaperone/DNA topoisomerase II/histidine kinase"/>
    <property type="match status" value="1"/>
</dbReference>
<dbReference type="InterPro" id="IPR015943">
    <property type="entry name" value="WD40/YVTN_repeat-like_dom_sf"/>
</dbReference>
<feature type="chain" id="PRO_5032670282" evidence="4">
    <location>
        <begin position="20"/>
        <end position="1022"/>
    </location>
</feature>
<name>A0A841HSH0_9GAMM</name>
<evidence type="ECO:0000256" key="4">
    <source>
        <dbReference type="SAM" id="SignalP"/>
    </source>
</evidence>
<dbReference type="PANTHER" id="PTHR24421:SF62">
    <property type="entry name" value="SENSORY TRANSDUCTION HISTIDINE KINASE"/>
    <property type="match status" value="1"/>
</dbReference>
<keyword evidence="3" id="KW-0902">Two-component regulatory system</keyword>
<dbReference type="InterPro" id="IPR011712">
    <property type="entry name" value="Sig_transdc_His_kin_sub3_dim/P"/>
</dbReference>
<evidence type="ECO:0000313" key="7">
    <source>
        <dbReference type="Proteomes" id="UP000588068"/>
    </source>
</evidence>
<dbReference type="InterPro" id="IPR036890">
    <property type="entry name" value="HATPase_C_sf"/>
</dbReference>
<dbReference type="PANTHER" id="PTHR24421">
    <property type="entry name" value="NITRATE/NITRITE SENSOR PROTEIN NARX-RELATED"/>
    <property type="match status" value="1"/>
</dbReference>
<dbReference type="Gene3D" id="2.130.10.10">
    <property type="entry name" value="YVTN repeat-like/Quinoprotein amine dehydrogenase"/>
    <property type="match status" value="3"/>
</dbReference>
<dbReference type="Proteomes" id="UP000588068">
    <property type="component" value="Unassembled WGS sequence"/>
</dbReference>
<evidence type="ECO:0000259" key="5">
    <source>
        <dbReference type="SMART" id="SM00387"/>
    </source>
</evidence>
<accession>A0A841HSH0</accession>
<keyword evidence="1" id="KW-0808">Transferase</keyword>